<dbReference type="PANTHER" id="PTHR11819:SF195">
    <property type="entry name" value="SODIUM_GLUCOSE COTRANSPORTER 4"/>
    <property type="match status" value="1"/>
</dbReference>
<feature type="transmembrane region" description="Helical" evidence="7">
    <location>
        <begin position="285"/>
        <end position="311"/>
    </location>
</feature>
<evidence type="ECO:0000256" key="4">
    <source>
        <dbReference type="ARBA" id="ARBA00022989"/>
    </source>
</evidence>
<dbReference type="InterPro" id="IPR001734">
    <property type="entry name" value="Na/solute_symporter"/>
</dbReference>
<keyword evidence="3 7" id="KW-0812">Transmembrane</keyword>
<comment type="similarity">
    <text evidence="2 6">Belongs to the sodium:solute symporter (SSF) (TC 2.A.21) family.</text>
</comment>
<dbReference type="PROSITE" id="PS50283">
    <property type="entry name" value="NA_SOLUT_SYMP_3"/>
    <property type="match status" value="1"/>
</dbReference>
<evidence type="ECO:0000256" key="7">
    <source>
        <dbReference type="SAM" id="Phobius"/>
    </source>
</evidence>
<dbReference type="NCBIfam" id="TIGR00813">
    <property type="entry name" value="sss"/>
    <property type="match status" value="1"/>
</dbReference>
<protein>
    <submittedName>
        <fullName evidence="8">Sodium/solute symporter</fullName>
    </submittedName>
</protein>
<dbReference type="PANTHER" id="PTHR11819">
    <property type="entry name" value="SOLUTE CARRIER FAMILY 5"/>
    <property type="match status" value="1"/>
</dbReference>
<evidence type="ECO:0000313" key="8">
    <source>
        <dbReference type="EMBL" id="MCO6046212.1"/>
    </source>
</evidence>
<evidence type="ECO:0000313" key="9">
    <source>
        <dbReference type="Proteomes" id="UP001155241"/>
    </source>
</evidence>
<name>A0A9X2JI66_9BACT</name>
<dbReference type="Gene3D" id="1.20.1730.10">
    <property type="entry name" value="Sodium/glucose cotransporter"/>
    <property type="match status" value="1"/>
</dbReference>
<keyword evidence="5 7" id="KW-0472">Membrane</keyword>
<feature type="transmembrane region" description="Helical" evidence="7">
    <location>
        <begin position="414"/>
        <end position="436"/>
    </location>
</feature>
<dbReference type="GO" id="GO:0005412">
    <property type="term" value="F:D-glucose:sodium symporter activity"/>
    <property type="evidence" value="ECO:0007669"/>
    <property type="project" value="TreeGrafter"/>
</dbReference>
<feature type="transmembrane region" description="Helical" evidence="7">
    <location>
        <begin position="199"/>
        <end position="217"/>
    </location>
</feature>
<accession>A0A9X2JI66</accession>
<sequence>MLTTTSLLAFTSGDVDMSLLDMAVFVTYIVVLLAIGGVVSYRRRGSEDLFLGGRSMGWANVGFSIFGTNIGPTFLIAVCGAGYTTGMVAANYEWMAWMFLLLLGMVFVPFYMQAGISTMPGFLNRRFGRNCYTFMSFYALFSTVVLWIGGTLFAGGALLSQLLGWDPIACIWLLAFLATCFTIAGGLAAVMVTDSFQSVLMIFGATVLSITALSHVGGFEALRNIQVADTPLDETWKLVRPAGDATPWYAFLLGFPVLSLWFWCSDQTIVQRVLGARDLRQGQGGTLLCAVLKILPPFIFLLPGICAAQTLPGIEDDKQVFLLLVDEYLGYGLKGLIVSVLVAAVVSTLNSGLNSFSTIYTLDIHQRWIARDQSPHHAKRVGRITTFLAGLMAVGIALYLKHTQESGELNLFDLFQSIIGYMAPPISAVFVLGIFWKRATAPAALTTLMLGSFVCLAVGVANLSDLDSLLPAEQQSTLVVDLVKQFCSLHFLVQSFVLFAVLIVLMVAVSLATAHSETETPLPSLSEVYASQHGLGAAGMVGWGVLASIMVGLYCFFQFAM</sequence>
<comment type="subcellular location">
    <subcellularLocation>
        <location evidence="1">Membrane</location>
        <topology evidence="1">Multi-pass membrane protein</topology>
    </subcellularLocation>
</comment>
<evidence type="ECO:0000256" key="3">
    <source>
        <dbReference type="ARBA" id="ARBA00022692"/>
    </source>
</evidence>
<dbReference type="EMBL" id="JAMXLR010000072">
    <property type="protein sequence ID" value="MCO6046212.1"/>
    <property type="molecule type" value="Genomic_DNA"/>
</dbReference>
<dbReference type="GO" id="GO:0005886">
    <property type="term" value="C:plasma membrane"/>
    <property type="evidence" value="ECO:0007669"/>
    <property type="project" value="TreeGrafter"/>
</dbReference>
<dbReference type="Proteomes" id="UP001155241">
    <property type="component" value="Unassembled WGS sequence"/>
</dbReference>
<feature type="transmembrane region" description="Helical" evidence="7">
    <location>
        <begin position="443"/>
        <end position="463"/>
    </location>
</feature>
<dbReference type="InterPro" id="IPR038377">
    <property type="entry name" value="Na/Glc_symporter_sf"/>
</dbReference>
<dbReference type="RefSeq" id="WP_252854326.1">
    <property type="nucleotide sequence ID" value="NZ_JAMXLR010000072.1"/>
</dbReference>
<comment type="caution">
    <text evidence="8">The sequence shown here is derived from an EMBL/GenBank/DDBJ whole genome shotgun (WGS) entry which is preliminary data.</text>
</comment>
<keyword evidence="4 7" id="KW-1133">Transmembrane helix</keyword>
<gene>
    <name evidence="8" type="ORF">NG895_20130</name>
</gene>
<evidence type="ECO:0000256" key="5">
    <source>
        <dbReference type="ARBA" id="ARBA00023136"/>
    </source>
</evidence>
<feature type="transmembrane region" description="Helical" evidence="7">
    <location>
        <begin position="491"/>
        <end position="514"/>
    </location>
</feature>
<feature type="transmembrane region" description="Helical" evidence="7">
    <location>
        <begin position="61"/>
        <end position="83"/>
    </location>
</feature>
<feature type="transmembrane region" description="Helical" evidence="7">
    <location>
        <begin position="246"/>
        <end position="264"/>
    </location>
</feature>
<proteinExistence type="inferred from homology"/>
<feature type="transmembrane region" description="Helical" evidence="7">
    <location>
        <begin position="20"/>
        <end position="41"/>
    </location>
</feature>
<feature type="transmembrane region" description="Helical" evidence="7">
    <location>
        <begin position="331"/>
        <end position="360"/>
    </location>
</feature>
<evidence type="ECO:0000256" key="2">
    <source>
        <dbReference type="ARBA" id="ARBA00006434"/>
    </source>
</evidence>
<feature type="transmembrane region" description="Helical" evidence="7">
    <location>
        <begin position="381"/>
        <end position="402"/>
    </location>
</feature>
<evidence type="ECO:0000256" key="1">
    <source>
        <dbReference type="ARBA" id="ARBA00004141"/>
    </source>
</evidence>
<feature type="transmembrane region" description="Helical" evidence="7">
    <location>
        <begin position="95"/>
        <end position="116"/>
    </location>
</feature>
<reference evidence="8" key="1">
    <citation type="submission" date="2022-06" db="EMBL/GenBank/DDBJ databases">
        <title>Aeoliella straminimaris, a novel planctomycete from sediments.</title>
        <authorList>
            <person name="Vitorino I.R."/>
            <person name="Lage O.M."/>
        </authorList>
    </citation>
    <scope>NUCLEOTIDE SEQUENCE</scope>
    <source>
        <strain evidence="8">ICT_H6.2</strain>
    </source>
</reference>
<organism evidence="8 9">
    <name type="scientific">Aeoliella straminimaris</name>
    <dbReference type="NCBI Taxonomy" id="2954799"/>
    <lineage>
        <taxon>Bacteria</taxon>
        <taxon>Pseudomonadati</taxon>
        <taxon>Planctomycetota</taxon>
        <taxon>Planctomycetia</taxon>
        <taxon>Pirellulales</taxon>
        <taxon>Lacipirellulaceae</taxon>
        <taxon>Aeoliella</taxon>
    </lineage>
</organism>
<feature type="transmembrane region" description="Helical" evidence="7">
    <location>
        <begin position="535"/>
        <end position="560"/>
    </location>
</feature>
<feature type="transmembrane region" description="Helical" evidence="7">
    <location>
        <begin position="171"/>
        <end position="192"/>
    </location>
</feature>
<evidence type="ECO:0000256" key="6">
    <source>
        <dbReference type="RuleBase" id="RU362091"/>
    </source>
</evidence>
<dbReference type="AlphaFoldDB" id="A0A9X2JI66"/>
<feature type="transmembrane region" description="Helical" evidence="7">
    <location>
        <begin position="137"/>
        <end position="159"/>
    </location>
</feature>
<keyword evidence="9" id="KW-1185">Reference proteome</keyword>
<dbReference type="Pfam" id="PF00474">
    <property type="entry name" value="SSF"/>
    <property type="match status" value="1"/>
</dbReference>